<dbReference type="AlphaFoldDB" id="A0A1W6AGS1"/>
<gene>
    <name evidence="1" type="ORF">B7492_04265</name>
    <name evidence="2" type="ORF">B7492_11005</name>
</gene>
<protein>
    <submittedName>
        <fullName evidence="1">DNA replication protein DnaD</fullName>
    </submittedName>
</protein>
<reference evidence="1 3" key="1">
    <citation type="submission" date="2017-04" db="EMBL/GenBank/DDBJ databases">
        <title>The Characteristic of a Fine Plant Growth-Promoting Rhizobacteria Bacillus mycoides Gnyt1 and its Whole Genome Sequencing Analysis.</title>
        <authorList>
            <person name="Li J.H."/>
            <person name="Yao T."/>
        </authorList>
    </citation>
    <scope>NUCLEOTIDE SEQUENCE [LARGE SCALE GENOMIC DNA]</scope>
    <source>
        <strain evidence="1 3">Gnyt1</strain>
    </source>
</reference>
<accession>A0A1W6AGS1</accession>
<sequence length="300" mass="35130">MNINVMKIARINLQGNTLDQGWFKHLTLENGKPYMVAITILSEIFYWYKPTEIKDERTNKIQYKQKFKADKLQKSYQQLAESFGFTKRQVKDACKYLEKKNLITMEFRTIVRSGKKCNNVMYVEPNTENIEKISIIYQDPVTSESDTLLHSNVTPSDVQTGEALTLERKTNTKITTENTTEITTNKKKYCHKFETCDVNAAKYLFEKIKSNNPKQKEPNFISWSKDFRLMREKDQRELQEIKDVIDWCQADPFWKGNILSPKKLREKFDQLTIQMNARKGAKNHGSGGKSDDEDFEYIGL</sequence>
<dbReference type="Proteomes" id="UP000192932">
    <property type="component" value="Chromosome"/>
</dbReference>
<evidence type="ECO:0000313" key="1">
    <source>
        <dbReference type="EMBL" id="ARJ25067.1"/>
    </source>
</evidence>
<organism evidence="1 3">
    <name type="scientific">Bacillus mycoides</name>
    <dbReference type="NCBI Taxonomy" id="1405"/>
    <lineage>
        <taxon>Bacteria</taxon>
        <taxon>Bacillati</taxon>
        <taxon>Bacillota</taxon>
        <taxon>Bacilli</taxon>
        <taxon>Bacillales</taxon>
        <taxon>Bacillaceae</taxon>
        <taxon>Bacillus</taxon>
        <taxon>Bacillus cereus group</taxon>
    </lineage>
</organism>
<evidence type="ECO:0000313" key="2">
    <source>
        <dbReference type="EMBL" id="ARJ25104.1"/>
    </source>
</evidence>
<name>A0A1W6AGS1_BACMY</name>
<proteinExistence type="predicted"/>
<dbReference type="EMBL" id="CP020743">
    <property type="protein sequence ID" value="ARJ25067.1"/>
    <property type="molecule type" value="Genomic_DNA"/>
</dbReference>
<evidence type="ECO:0000313" key="3">
    <source>
        <dbReference type="Proteomes" id="UP000192932"/>
    </source>
</evidence>
<dbReference type="EMBL" id="CP020743">
    <property type="protein sequence ID" value="ARJ25104.1"/>
    <property type="molecule type" value="Genomic_DNA"/>
</dbReference>
<dbReference type="RefSeq" id="WP_085312931.1">
    <property type="nucleotide sequence ID" value="NZ_CP020743.1"/>
</dbReference>